<organism evidence="2 3">
    <name type="scientific">Dryococelus australis</name>
    <dbReference type="NCBI Taxonomy" id="614101"/>
    <lineage>
        <taxon>Eukaryota</taxon>
        <taxon>Metazoa</taxon>
        <taxon>Ecdysozoa</taxon>
        <taxon>Arthropoda</taxon>
        <taxon>Hexapoda</taxon>
        <taxon>Insecta</taxon>
        <taxon>Pterygota</taxon>
        <taxon>Neoptera</taxon>
        <taxon>Polyneoptera</taxon>
        <taxon>Phasmatodea</taxon>
        <taxon>Verophasmatodea</taxon>
        <taxon>Anareolatae</taxon>
        <taxon>Phasmatidae</taxon>
        <taxon>Eurycanthinae</taxon>
        <taxon>Dryococelus</taxon>
    </lineage>
</organism>
<reference evidence="2 3" key="1">
    <citation type="submission" date="2023-02" db="EMBL/GenBank/DDBJ databases">
        <title>LHISI_Scaffold_Assembly.</title>
        <authorList>
            <person name="Stuart O.P."/>
            <person name="Cleave R."/>
            <person name="Magrath M.J.L."/>
            <person name="Mikheyev A.S."/>
        </authorList>
    </citation>
    <scope>NUCLEOTIDE SEQUENCE [LARGE SCALE GENOMIC DNA]</scope>
    <source>
        <strain evidence="2">Daus_M_001</strain>
        <tissue evidence="2">Leg muscle</tissue>
    </source>
</reference>
<evidence type="ECO:0000256" key="1">
    <source>
        <dbReference type="SAM" id="MobiDB-lite"/>
    </source>
</evidence>
<sequence length="509" mass="57519">MILIVEKVIRGGISLCSKRYIKVNNKYSDDLNHDQILKVDLKYLQEHNLCKDLPFYLENKVVPGTNQLISNEKACDKLVAKPNSKIIIKPKYGYSIELCYQDTDSYIYNISTEDFYEVMKSMLEKFDTNTQVVLSESQFILCLCGRGWNPGELTGWRYSLWLPPCSPLQCYDSKTTHEMWSGEEQHFLKYHVNNDIDKQADFVNVLGCLKYISNTLARHWESCGTMPLVGRFSRGSPVSPAPSFIFTFITLIGYQDLAVMSRPNLFNQSVNLNLAEQKSVKFAAYFVEVTSQIVSTDVLGRLRHDWKVTRQVNVQSLKATRHVYKSYISGGFLSTTPSRQLALADSWKGILVVRDWLAGVTWSRRHKRERNAAQVFMGGSDPAAPILADQQARPVDVRCGARQTHPRRSEAIMFDFIKPPAAKENTTDLPLFNCTVPNGASRMILVKVFCLIRVGVAPESTKPDIVKFAMTSFTTQSAGVRLQESVDHRQSAGVSRQELVGRSQSAGVR</sequence>
<gene>
    <name evidence="2" type="ORF">PR048_008880</name>
</gene>
<dbReference type="Proteomes" id="UP001159363">
    <property type="component" value="Chromosome 3"/>
</dbReference>
<keyword evidence="3" id="KW-1185">Reference proteome</keyword>
<evidence type="ECO:0000313" key="3">
    <source>
        <dbReference type="Proteomes" id="UP001159363"/>
    </source>
</evidence>
<proteinExistence type="predicted"/>
<name>A0ABQ9HYC9_9NEOP</name>
<feature type="region of interest" description="Disordered" evidence="1">
    <location>
        <begin position="486"/>
        <end position="509"/>
    </location>
</feature>
<comment type="caution">
    <text evidence="2">The sequence shown here is derived from an EMBL/GenBank/DDBJ whole genome shotgun (WGS) entry which is preliminary data.</text>
</comment>
<protein>
    <submittedName>
        <fullName evidence="2">Uncharacterized protein</fullName>
    </submittedName>
</protein>
<dbReference type="EMBL" id="JARBHB010000003">
    <property type="protein sequence ID" value="KAJ8889381.1"/>
    <property type="molecule type" value="Genomic_DNA"/>
</dbReference>
<evidence type="ECO:0000313" key="2">
    <source>
        <dbReference type="EMBL" id="KAJ8889381.1"/>
    </source>
</evidence>
<accession>A0ABQ9HYC9</accession>